<dbReference type="EMBL" id="WHVB01000001">
    <property type="protein sequence ID" value="KAF8487308.1"/>
    <property type="molecule type" value="Genomic_DNA"/>
</dbReference>
<reference evidence="1" key="1">
    <citation type="submission" date="2019-10" db="EMBL/GenBank/DDBJ databases">
        <authorList>
            <consortium name="DOE Joint Genome Institute"/>
            <person name="Kuo A."/>
            <person name="Miyauchi S."/>
            <person name="Kiss E."/>
            <person name="Drula E."/>
            <person name="Kohler A."/>
            <person name="Sanchez-Garcia M."/>
            <person name="Andreopoulos B."/>
            <person name="Barry K.W."/>
            <person name="Bonito G."/>
            <person name="Buee M."/>
            <person name="Carver A."/>
            <person name="Chen C."/>
            <person name="Cichocki N."/>
            <person name="Clum A."/>
            <person name="Culley D."/>
            <person name="Crous P.W."/>
            <person name="Fauchery L."/>
            <person name="Girlanda M."/>
            <person name="Hayes R."/>
            <person name="Keri Z."/>
            <person name="LaButti K."/>
            <person name="Lipzen A."/>
            <person name="Lombard V."/>
            <person name="Magnuson J."/>
            <person name="Maillard F."/>
            <person name="Morin E."/>
            <person name="Murat C."/>
            <person name="Nolan M."/>
            <person name="Ohm R."/>
            <person name="Pangilinan J."/>
            <person name="Pereira M."/>
            <person name="Perotto S."/>
            <person name="Peter M."/>
            <person name="Riley R."/>
            <person name="Sitrit Y."/>
            <person name="Stielow B."/>
            <person name="Szollosi G."/>
            <person name="Zifcakova L."/>
            <person name="Stursova M."/>
            <person name="Spatafora J.W."/>
            <person name="Tedersoo L."/>
            <person name="Vaario L.-M."/>
            <person name="Yamada A."/>
            <person name="Yan M."/>
            <person name="Wang P."/>
            <person name="Xu J."/>
            <person name="Bruns T."/>
            <person name="Baldrian P."/>
            <person name="Vilgalys R."/>
            <person name="Henrissat B."/>
            <person name="Grigoriev I.V."/>
            <person name="Hibbett D."/>
            <person name="Nagy L.G."/>
            <person name="Martin F.M."/>
        </authorList>
    </citation>
    <scope>NUCLEOTIDE SEQUENCE</scope>
    <source>
        <strain evidence="1">Prilba</strain>
    </source>
</reference>
<proteinExistence type="predicted"/>
<comment type="caution">
    <text evidence="1">The sequence shown here is derived from an EMBL/GenBank/DDBJ whole genome shotgun (WGS) entry which is preliminary data.</text>
</comment>
<dbReference type="OrthoDB" id="2536866at2759"/>
<reference evidence="1" key="2">
    <citation type="journal article" date="2020" name="Nat. Commun.">
        <title>Large-scale genome sequencing of mycorrhizal fungi provides insights into the early evolution of symbiotic traits.</title>
        <authorList>
            <person name="Miyauchi S."/>
            <person name="Kiss E."/>
            <person name="Kuo A."/>
            <person name="Drula E."/>
            <person name="Kohler A."/>
            <person name="Sanchez-Garcia M."/>
            <person name="Morin E."/>
            <person name="Andreopoulos B."/>
            <person name="Barry K.W."/>
            <person name="Bonito G."/>
            <person name="Buee M."/>
            <person name="Carver A."/>
            <person name="Chen C."/>
            <person name="Cichocki N."/>
            <person name="Clum A."/>
            <person name="Culley D."/>
            <person name="Crous P.W."/>
            <person name="Fauchery L."/>
            <person name="Girlanda M."/>
            <person name="Hayes R.D."/>
            <person name="Keri Z."/>
            <person name="LaButti K."/>
            <person name="Lipzen A."/>
            <person name="Lombard V."/>
            <person name="Magnuson J."/>
            <person name="Maillard F."/>
            <person name="Murat C."/>
            <person name="Nolan M."/>
            <person name="Ohm R.A."/>
            <person name="Pangilinan J."/>
            <person name="Pereira M.F."/>
            <person name="Perotto S."/>
            <person name="Peter M."/>
            <person name="Pfister S."/>
            <person name="Riley R."/>
            <person name="Sitrit Y."/>
            <person name="Stielow J.B."/>
            <person name="Szollosi G."/>
            <person name="Zifcakova L."/>
            <person name="Stursova M."/>
            <person name="Spatafora J.W."/>
            <person name="Tedersoo L."/>
            <person name="Vaario L.M."/>
            <person name="Yamada A."/>
            <person name="Yan M."/>
            <person name="Wang P."/>
            <person name="Xu J."/>
            <person name="Bruns T."/>
            <person name="Baldrian P."/>
            <person name="Vilgalys R."/>
            <person name="Dunand C."/>
            <person name="Henrissat B."/>
            <person name="Grigoriev I.V."/>
            <person name="Hibbett D."/>
            <person name="Nagy L.G."/>
            <person name="Martin F.M."/>
        </authorList>
    </citation>
    <scope>NUCLEOTIDE SEQUENCE</scope>
    <source>
        <strain evidence="1">Prilba</strain>
    </source>
</reference>
<sequence>MVHVSCVFSARLNLSPLMLPRRPYTSDSLPLTKIPFGDACTPLNRSRETIMLDPFNALKVHEDVWADESELHLDLPEMFRNLIDLMQPRARLEDFLCAYHAPLRLDLTAYSVIFTPRRVRVVGPSRRAIVDAKHENL</sequence>
<organism evidence="1 2">
    <name type="scientific">Russula ochroleuca</name>
    <dbReference type="NCBI Taxonomy" id="152965"/>
    <lineage>
        <taxon>Eukaryota</taxon>
        <taxon>Fungi</taxon>
        <taxon>Dikarya</taxon>
        <taxon>Basidiomycota</taxon>
        <taxon>Agaricomycotina</taxon>
        <taxon>Agaricomycetes</taxon>
        <taxon>Russulales</taxon>
        <taxon>Russulaceae</taxon>
        <taxon>Russula</taxon>
    </lineage>
</organism>
<evidence type="ECO:0000313" key="1">
    <source>
        <dbReference type="EMBL" id="KAF8487308.1"/>
    </source>
</evidence>
<name>A0A9P5N5W6_9AGAM</name>
<feature type="non-terminal residue" evidence="1">
    <location>
        <position position="1"/>
    </location>
</feature>
<dbReference type="Proteomes" id="UP000759537">
    <property type="component" value="Unassembled WGS sequence"/>
</dbReference>
<dbReference type="AlphaFoldDB" id="A0A9P5N5W6"/>
<accession>A0A9P5N5W6</accession>
<keyword evidence="2" id="KW-1185">Reference proteome</keyword>
<gene>
    <name evidence="1" type="ORF">DFH94DRAFT_705033</name>
</gene>
<evidence type="ECO:0000313" key="2">
    <source>
        <dbReference type="Proteomes" id="UP000759537"/>
    </source>
</evidence>
<protein>
    <submittedName>
        <fullName evidence="1">Uncharacterized protein</fullName>
    </submittedName>
</protein>